<proteinExistence type="predicted"/>
<dbReference type="RefSeq" id="WP_011837339.1">
    <property type="nucleotide sequence ID" value="NZ_JASHDZ010000001.1"/>
</dbReference>
<evidence type="ECO:0000313" key="4">
    <source>
        <dbReference type="Proteomes" id="UP000280406"/>
    </source>
</evidence>
<evidence type="ECO:0000313" key="2">
    <source>
        <dbReference type="EMBL" id="SQF70782.1"/>
    </source>
</evidence>
<reference evidence="2 3" key="1">
    <citation type="submission" date="2018-06" db="EMBL/GenBank/DDBJ databases">
        <authorList>
            <consortium name="Pathogen Informatics"/>
            <person name="Doyle S."/>
        </authorList>
    </citation>
    <scope>NUCLEOTIDE SEQUENCE [LARGE SCALE GENOMIC DNA]</scope>
    <source>
        <strain evidence="2 3">NCTC11086</strain>
    </source>
</reference>
<evidence type="ECO:0000313" key="3">
    <source>
        <dbReference type="Proteomes" id="UP000248534"/>
    </source>
</evidence>
<dbReference type="EMBL" id="RJND01000001">
    <property type="protein sequence ID" value="RSI54278.1"/>
    <property type="molecule type" value="Genomic_DNA"/>
</dbReference>
<protein>
    <submittedName>
        <fullName evidence="2">Uncharacterized protein</fullName>
    </submittedName>
</protein>
<evidence type="ECO:0000313" key="1">
    <source>
        <dbReference type="EMBL" id="RSI54278.1"/>
    </source>
</evidence>
<sequence>MGVADYEMTAGIDLDFNVNDGSEIIYLHNKKNESVSVEGYQHLPDGLKLNKDEITDEKMDAFSREGYLKGVEKNSLGSPKAEIVYNLEIRRVQGREFYEWK</sequence>
<dbReference type="Proteomes" id="UP000248534">
    <property type="component" value="Chromosome 1"/>
</dbReference>
<dbReference type="EMBL" id="LS483364">
    <property type="protein sequence ID" value="SQF70782.1"/>
    <property type="molecule type" value="Genomic_DNA"/>
</dbReference>
<gene>
    <name evidence="1" type="ORF">D8869_01845</name>
    <name evidence="2" type="ORF">NCTC11086_00648</name>
</gene>
<name>A0A2X4AKE8_STRSA</name>
<organism evidence="2 3">
    <name type="scientific">Streptococcus sanguinis</name>
    <dbReference type="NCBI Taxonomy" id="1305"/>
    <lineage>
        <taxon>Bacteria</taxon>
        <taxon>Bacillati</taxon>
        <taxon>Bacillota</taxon>
        <taxon>Bacilli</taxon>
        <taxon>Lactobacillales</taxon>
        <taxon>Streptococcaceae</taxon>
        <taxon>Streptococcus</taxon>
    </lineage>
</organism>
<accession>A0A2X4AKE8</accession>
<reference evidence="1 4" key="2">
    <citation type="submission" date="2018-11" db="EMBL/GenBank/DDBJ databases">
        <title>Species Designations Belie Phenotypic and Genotypic Heterogeneity in Oral Streptococci.</title>
        <authorList>
            <person name="Velsko I."/>
        </authorList>
    </citation>
    <scope>NUCLEOTIDE SEQUENCE [LARGE SCALE GENOMIC DNA]</scope>
    <source>
        <strain evidence="1 4">BCC37</strain>
    </source>
</reference>
<dbReference type="AlphaFoldDB" id="A0A2X4AKE8"/>
<dbReference type="Proteomes" id="UP000280406">
    <property type="component" value="Unassembled WGS sequence"/>
</dbReference>